<accession>A0A2R6NSB5</accession>
<evidence type="ECO:0000313" key="2">
    <source>
        <dbReference type="Proteomes" id="UP000186601"/>
    </source>
</evidence>
<name>A0A2R6NSB5_9APHY</name>
<comment type="caution">
    <text evidence="1">The sequence shown here is derived from an EMBL/GenBank/DDBJ whole genome shotgun (WGS) entry which is preliminary data.</text>
</comment>
<dbReference type="OrthoDB" id="2570975at2759"/>
<gene>
    <name evidence="1" type="ORF">PHLCEN_2v9007</name>
</gene>
<reference evidence="1 2" key="1">
    <citation type="submission" date="2018-02" db="EMBL/GenBank/DDBJ databases">
        <title>Genome sequence of the basidiomycete white-rot fungus Phlebia centrifuga.</title>
        <authorList>
            <person name="Granchi Z."/>
            <person name="Peng M."/>
            <person name="de Vries R.P."/>
            <person name="Hilden K."/>
            <person name="Makela M.R."/>
            <person name="Grigoriev I."/>
            <person name="Riley R."/>
        </authorList>
    </citation>
    <scope>NUCLEOTIDE SEQUENCE [LARGE SCALE GENOMIC DNA]</scope>
    <source>
        <strain evidence="1 2">FBCC195</strain>
    </source>
</reference>
<dbReference type="EMBL" id="MLYV02000881">
    <property type="protein sequence ID" value="PSR75716.1"/>
    <property type="molecule type" value="Genomic_DNA"/>
</dbReference>
<organism evidence="1 2">
    <name type="scientific">Hermanssonia centrifuga</name>
    <dbReference type="NCBI Taxonomy" id="98765"/>
    <lineage>
        <taxon>Eukaryota</taxon>
        <taxon>Fungi</taxon>
        <taxon>Dikarya</taxon>
        <taxon>Basidiomycota</taxon>
        <taxon>Agaricomycotina</taxon>
        <taxon>Agaricomycetes</taxon>
        <taxon>Polyporales</taxon>
        <taxon>Meruliaceae</taxon>
        <taxon>Hermanssonia</taxon>
    </lineage>
</organism>
<evidence type="ECO:0000313" key="1">
    <source>
        <dbReference type="EMBL" id="PSR75716.1"/>
    </source>
</evidence>
<proteinExistence type="predicted"/>
<keyword evidence="2" id="KW-1185">Reference proteome</keyword>
<protein>
    <submittedName>
        <fullName evidence="1">Uncharacterized protein</fullName>
    </submittedName>
</protein>
<dbReference type="Proteomes" id="UP000186601">
    <property type="component" value="Unassembled WGS sequence"/>
</dbReference>
<sequence>MLNTSSPRLLWGPIKHLVTSQRPPQYILPKDLEVEMSECDISTAPTHYLAVHGPVPYGPRRERIITITPVHALTLALYCTRLPPIPPSKPKVTFLREQEIVPEPDDEGDPFVTAYFAVRLPVLRLRVPKPDVFPILLKYFHRRNDYQFRWNLLDVVLSVPFGKTDGELVKHTTQYLAISVPPAVLAAILRRIMDVNKNMLALRVTDQVMWNALYLCRGIAEHARYMQMEPALNVVTYPRVFLKRPKCAAALKEQQNGAPQYFFPTPEFWAASKRKRLVTKS</sequence>
<dbReference type="AlphaFoldDB" id="A0A2R6NSB5"/>